<proteinExistence type="predicted"/>
<evidence type="ECO:0000313" key="2">
    <source>
        <dbReference type="WBParaSite" id="PS1159_v2.g16584.t1"/>
    </source>
</evidence>
<name>A0AC35FDT2_9BILA</name>
<accession>A0AC35FDT2</accession>
<organism evidence="1 2">
    <name type="scientific">Panagrolaimus sp. PS1159</name>
    <dbReference type="NCBI Taxonomy" id="55785"/>
    <lineage>
        <taxon>Eukaryota</taxon>
        <taxon>Metazoa</taxon>
        <taxon>Ecdysozoa</taxon>
        <taxon>Nematoda</taxon>
        <taxon>Chromadorea</taxon>
        <taxon>Rhabditida</taxon>
        <taxon>Tylenchina</taxon>
        <taxon>Panagrolaimomorpha</taxon>
        <taxon>Panagrolaimoidea</taxon>
        <taxon>Panagrolaimidae</taxon>
        <taxon>Panagrolaimus</taxon>
    </lineage>
</organism>
<protein>
    <submittedName>
        <fullName evidence="2">CUB domain-containing protein</fullName>
    </submittedName>
</protein>
<reference evidence="2" key="1">
    <citation type="submission" date="2022-11" db="UniProtKB">
        <authorList>
            <consortium name="WormBaseParasite"/>
        </authorList>
    </citation>
    <scope>IDENTIFICATION</scope>
</reference>
<evidence type="ECO:0000313" key="1">
    <source>
        <dbReference type="Proteomes" id="UP000887580"/>
    </source>
</evidence>
<dbReference type="WBParaSite" id="PS1159_v2.g16584.t1">
    <property type="protein sequence ID" value="PS1159_v2.g16584.t1"/>
    <property type="gene ID" value="PS1159_v2.g16584"/>
</dbReference>
<dbReference type="Proteomes" id="UP000887580">
    <property type="component" value="Unplaced"/>
</dbReference>
<sequence>MDTKFVLILFAVLHIIVGQSEYDIIDTPCSTNGTLLNYNIYSDKIAQFYTPSFPKTLVDNETATSCQARFFTMIKNQRIWMALYNGFTKQFIAFDDNQNQFGQSYFDSNENIASFSSNTQSLTFELNTYLSPSVDWVAFQGVVIAYDPLQVQCPFSGQSIGFVNVENTLVIPISSDFGVKQSYTFCQWSFNTYFGQYLKIVIKNLVLNENVIFELQQSGKTLKKFDQNITDTQVYYITSDAGSFTLYYNDTNDASVGTGFSALISDTNVPPVLTTEECPSFVDENNLKINNLDYEVGYQPNQQCDYSVTVPENEEILVDVSIFHIEKNIDTLNLIFGGDIYTLNKDYKYTLTPEANNSLISFIADSSVQQAGFEITFKSLECICPFEEIIIPCESQIVVFPLVEDVNSYCDNMNCSYHISKEQSCSDNGYQFLLNPIFREGLDYFNIYSNGNLYETLTKQKNYMRHFASDTNITVEFISGSYNDPIKSERNDISDLKKGDILNVCSPKTDTLELFIASWKNHLENYILYDGKNFENYIGNLDSSKIFGNNSYFGYAKSESSCFTIEKTVRSVEAGVLLFRMKTAQSQNCENSNNIFLLSSGYSNFANTAKNSGNCEIIILSSHDRSSPFLIDSMNGTFNNNFILKSTINQNIFATINSTEISLWKNLQLYTPALSILLPPSTAFKINTTIGPGHNYEQILAEINQQKGIMASPSYSSSNDTIHFNGPLYDILKSNDFYYITAEFVLQSFKGSSQSLAVTSDFDDTNYYLSNVGEKLILNGTEIQVFFNSQNSKNESFLIKYTLNAIPYPTTPTTTSTTTTTPTTTSTSTSTTTTTPTTTTPTTTTPTTTTPTTTSTTTPTTTPTTTQTTATSSGISKNFSALFISVVAFLIAFVL</sequence>